<dbReference type="EMBL" id="CP017839">
    <property type="protein sequence ID" value="APA97306.1"/>
    <property type="molecule type" value="Genomic_DNA"/>
</dbReference>
<name>A0ABC8ASN9_9NOCA</name>
<reference evidence="1 2" key="1">
    <citation type="submission" date="2016-10" db="EMBL/GenBank/DDBJ databases">
        <title>Genome sequence of Nocardia seriolae strain EM150506, isolated from Anguila japonica.</title>
        <authorList>
            <person name="Han H.-J."/>
        </authorList>
    </citation>
    <scope>NUCLEOTIDE SEQUENCE [LARGE SCALE GENOMIC DNA]</scope>
    <source>
        <strain evidence="1 2">EM150506</strain>
    </source>
</reference>
<dbReference type="AlphaFoldDB" id="A0ABC8ASN9"/>
<organism evidence="1 2">
    <name type="scientific">Nocardia seriolae</name>
    <dbReference type="NCBI Taxonomy" id="37332"/>
    <lineage>
        <taxon>Bacteria</taxon>
        <taxon>Bacillati</taxon>
        <taxon>Actinomycetota</taxon>
        <taxon>Actinomycetes</taxon>
        <taxon>Mycobacteriales</taxon>
        <taxon>Nocardiaceae</taxon>
        <taxon>Nocardia</taxon>
    </lineage>
</organism>
<accession>A0ABC8ASN9</accession>
<evidence type="ECO:0000313" key="1">
    <source>
        <dbReference type="EMBL" id="APA97306.1"/>
    </source>
</evidence>
<dbReference type="RefSeq" id="WP_256255591.1">
    <property type="nucleotide sequence ID" value="NZ_AP017900.1"/>
</dbReference>
<evidence type="ECO:0000313" key="2">
    <source>
        <dbReference type="Proteomes" id="UP000180166"/>
    </source>
</evidence>
<proteinExistence type="predicted"/>
<dbReference type="Proteomes" id="UP000180166">
    <property type="component" value="Chromosome"/>
</dbReference>
<gene>
    <name evidence="1" type="ORF">NS506_03253</name>
</gene>
<protein>
    <submittedName>
        <fullName evidence="1">Uncharacterized protein</fullName>
    </submittedName>
</protein>
<sequence>MYALSAIVAAGTAMAVLGTLTFGLMAGDPTDPIDEGEARA</sequence>
<dbReference type="KEGG" id="nsr:NS506_03253"/>
<dbReference type="GeneID" id="93373882"/>